<protein>
    <submittedName>
        <fullName evidence="1">Uncharacterized protein</fullName>
    </submittedName>
</protein>
<reference evidence="2" key="1">
    <citation type="journal article" date="2019" name="Int. J. Syst. Evol. Microbiol.">
        <title>The Global Catalogue of Microorganisms (GCM) 10K type strain sequencing project: providing services to taxonomists for standard genome sequencing and annotation.</title>
        <authorList>
            <consortium name="The Broad Institute Genomics Platform"/>
            <consortium name="The Broad Institute Genome Sequencing Center for Infectious Disease"/>
            <person name="Wu L."/>
            <person name="Ma J."/>
        </authorList>
    </citation>
    <scope>NUCLEOTIDE SEQUENCE [LARGE SCALE GENOMIC DNA]</scope>
    <source>
        <strain evidence="2">CGMCC 4.1622</strain>
    </source>
</reference>
<comment type="caution">
    <text evidence="1">The sequence shown here is derived from an EMBL/GenBank/DDBJ whole genome shotgun (WGS) entry which is preliminary data.</text>
</comment>
<gene>
    <name evidence="1" type="ORF">ACFPZF_17270</name>
</gene>
<name>A0ABW0VB94_9ACTN</name>
<proteinExistence type="predicted"/>
<accession>A0ABW0VB94</accession>
<dbReference type="Proteomes" id="UP001596066">
    <property type="component" value="Unassembled WGS sequence"/>
</dbReference>
<evidence type="ECO:0000313" key="2">
    <source>
        <dbReference type="Proteomes" id="UP001596066"/>
    </source>
</evidence>
<dbReference type="RefSeq" id="WP_380231394.1">
    <property type="nucleotide sequence ID" value="NZ_JBHSOC010000027.1"/>
</dbReference>
<sequence length="181" mass="20044">MDPKVVYAPRPFHNREWAAAIVGDTAFSLGDWPTMYLLAIAMDAEPEPPVTRAQLAAQVAIEERARSAEANRALREQRTAERHRAEAAAWVAAVRTCLVKVVVRENRYGRVRGGARERLRHVVPLGEVFSGRRRRHLAGRALCETPGRAKPLALDEDPIDAPATCQRCLAYVSQIRMAAAA</sequence>
<evidence type="ECO:0000313" key="1">
    <source>
        <dbReference type="EMBL" id="MFC5643102.1"/>
    </source>
</evidence>
<organism evidence="1 2">
    <name type="scientific">Kitasatospora cinereorecta</name>
    <dbReference type="NCBI Taxonomy" id="285560"/>
    <lineage>
        <taxon>Bacteria</taxon>
        <taxon>Bacillati</taxon>
        <taxon>Actinomycetota</taxon>
        <taxon>Actinomycetes</taxon>
        <taxon>Kitasatosporales</taxon>
        <taxon>Streptomycetaceae</taxon>
        <taxon>Kitasatospora</taxon>
    </lineage>
</organism>
<dbReference type="EMBL" id="JBHSOC010000027">
    <property type="protein sequence ID" value="MFC5643102.1"/>
    <property type="molecule type" value="Genomic_DNA"/>
</dbReference>
<keyword evidence="2" id="KW-1185">Reference proteome</keyword>